<dbReference type="InterPro" id="IPR043128">
    <property type="entry name" value="Rev_trsase/Diguanyl_cyclase"/>
</dbReference>
<dbReference type="SUPFAM" id="SSF56672">
    <property type="entry name" value="DNA/RNA polymerases"/>
    <property type="match status" value="1"/>
</dbReference>
<dbReference type="AlphaFoldDB" id="A0A4C1SUM0"/>
<dbReference type="Gene3D" id="3.60.10.10">
    <property type="entry name" value="Endonuclease/exonuclease/phosphatase"/>
    <property type="match status" value="1"/>
</dbReference>
<proteinExistence type="predicted"/>
<comment type="caution">
    <text evidence="2">The sequence shown here is derived from an EMBL/GenBank/DDBJ whole genome shotgun (WGS) entry which is preliminary data.</text>
</comment>
<dbReference type="PROSITE" id="PS50878">
    <property type="entry name" value="RT_POL"/>
    <property type="match status" value="1"/>
</dbReference>
<reference evidence="2 3" key="1">
    <citation type="journal article" date="2019" name="Commun. Biol.">
        <title>The bagworm genome reveals a unique fibroin gene that provides high tensile strength.</title>
        <authorList>
            <person name="Kono N."/>
            <person name="Nakamura H."/>
            <person name="Ohtoshi R."/>
            <person name="Tomita M."/>
            <person name="Numata K."/>
            <person name="Arakawa K."/>
        </authorList>
    </citation>
    <scope>NUCLEOTIDE SEQUENCE [LARGE SCALE GENOMIC DNA]</scope>
</reference>
<name>A0A4C1SUM0_EUMVA</name>
<keyword evidence="2" id="KW-0695">RNA-directed DNA polymerase</keyword>
<dbReference type="PANTHER" id="PTHR47027:SF20">
    <property type="entry name" value="REVERSE TRANSCRIPTASE-LIKE PROTEIN WITH RNA-DIRECTED DNA POLYMERASE DOMAIN"/>
    <property type="match status" value="1"/>
</dbReference>
<dbReference type="Pfam" id="PF14529">
    <property type="entry name" value="Exo_endo_phos_2"/>
    <property type="match status" value="1"/>
</dbReference>
<feature type="domain" description="Reverse transcriptase" evidence="1">
    <location>
        <begin position="430"/>
        <end position="696"/>
    </location>
</feature>
<dbReference type="InterPro" id="IPR005135">
    <property type="entry name" value="Endo/exonuclease/phosphatase"/>
</dbReference>
<keyword evidence="2" id="KW-0808">Transferase</keyword>
<accession>A0A4C1SUM0</accession>
<dbReference type="InterPro" id="IPR000477">
    <property type="entry name" value="RT_dom"/>
</dbReference>
<keyword evidence="3" id="KW-1185">Reference proteome</keyword>
<evidence type="ECO:0000313" key="2">
    <source>
        <dbReference type="EMBL" id="GBP05879.1"/>
    </source>
</evidence>
<gene>
    <name evidence="2" type="ORF">EVAR_5162_1</name>
</gene>
<dbReference type="SUPFAM" id="SSF56219">
    <property type="entry name" value="DNase I-like"/>
    <property type="match status" value="1"/>
</dbReference>
<sequence length="940" mass="108906">MGISEVRLLGCDIKEHENFILCYMGQTAGQYGVGFIINKIIKNNIESFIDAKETEIDELYESIEKALQTAYPHVILMGDFNAKVGASKENEDLVMKQYGHGTRNNRGQKLINFALEHKLTIINTCFKKKPNQKWTWRSPNGLHKNEIDYILTNQPRSFTNLEVLNLNYPSDHRTIRGTIKLSKHKLSRARFTNKQGCRLKCEEDIAKYKDIVKLKLSEAPYHQGKEIIHTCYEKISNAISKSLKLTQGNKRNQKQKIIQERTEKLPQRRKALQSTKSKTRSMKNELSALYKIVNKYIKNDYSKYRQDTIMRHLQQCGSTKKPFKELRTNYGWIKGLKSQDKEIYKRCDIVNTATEFYRKLYSDNNNNITTSNNNKEDQFKDFIEIDETEVIETIKKLKLDKSPGSDSITNEALKAGQSILATPLTKLFNLILLNCETPTQWSEANITLLYKKGDPKNIGNNRPISLLPSLYKLFSTIINKRISTILETKQPIEQAGFRKSFSTTDHIHTIELIKEKYQEQQRTLYITFIDYQKAFDSVSHNSIWESLVEQGLEEVYIKTIQNIYNNNKGRIKLESTGPCFPIKRGVRQGDPLSPTLFITILENIINKLDWCRLGLCIKDEYLSHLRFADDLVLLSETADQMQSMIESFHQASAKVGLEMNLTKTKIMTNSNWKEHITINGEPLEYVEKYIYLGKLISFDKNSNIMEIERRVQLTWNKYWNLKEIFKSNMPTFIKTKVMNSSLLPCLTYGCQTWKFTSIAKNKINTCQRGLERGMLNIKKIDKRNAIGFRAVGGARRGRHPSSLALRVECARRRDKSSPNTRVTFVCGVCLPAVRGMIKINPVMRVSTERWSILKRDRARDVSSSRLLSNQRGWLCQYCSRVDLETLQYSKDKCTSLAILKGYLTIKNVFLKHKTRLPSSASVERLFIWRDDNETLQKKNE</sequence>
<keyword evidence="2" id="KW-0548">Nucleotidyltransferase</keyword>
<protein>
    <submittedName>
        <fullName evidence="2">LINE-1 reverse transcriptase homolog</fullName>
    </submittedName>
</protein>
<organism evidence="2 3">
    <name type="scientific">Eumeta variegata</name>
    <name type="common">Bagworm moth</name>
    <name type="synonym">Eumeta japonica</name>
    <dbReference type="NCBI Taxonomy" id="151549"/>
    <lineage>
        <taxon>Eukaryota</taxon>
        <taxon>Metazoa</taxon>
        <taxon>Ecdysozoa</taxon>
        <taxon>Arthropoda</taxon>
        <taxon>Hexapoda</taxon>
        <taxon>Insecta</taxon>
        <taxon>Pterygota</taxon>
        <taxon>Neoptera</taxon>
        <taxon>Endopterygota</taxon>
        <taxon>Lepidoptera</taxon>
        <taxon>Glossata</taxon>
        <taxon>Ditrysia</taxon>
        <taxon>Tineoidea</taxon>
        <taxon>Psychidae</taxon>
        <taxon>Oiketicinae</taxon>
        <taxon>Eumeta</taxon>
    </lineage>
</organism>
<dbReference type="OrthoDB" id="410104at2759"/>
<dbReference type="InterPro" id="IPR043502">
    <property type="entry name" value="DNA/RNA_pol_sf"/>
</dbReference>
<dbReference type="PANTHER" id="PTHR47027">
    <property type="entry name" value="REVERSE TRANSCRIPTASE DOMAIN-CONTAINING PROTEIN"/>
    <property type="match status" value="1"/>
</dbReference>
<dbReference type="GO" id="GO:0003964">
    <property type="term" value="F:RNA-directed DNA polymerase activity"/>
    <property type="evidence" value="ECO:0007669"/>
    <property type="project" value="UniProtKB-KW"/>
</dbReference>
<evidence type="ECO:0000313" key="3">
    <source>
        <dbReference type="Proteomes" id="UP000299102"/>
    </source>
</evidence>
<dbReference type="InterPro" id="IPR036691">
    <property type="entry name" value="Endo/exonu/phosph_ase_sf"/>
</dbReference>
<dbReference type="Proteomes" id="UP000299102">
    <property type="component" value="Unassembled WGS sequence"/>
</dbReference>
<dbReference type="CDD" id="cd01650">
    <property type="entry name" value="RT_nLTR_like"/>
    <property type="match status" value="1"/>
</dbReference>
<dbReference type="Pfam" id="PF00078">
    <property type="entry name" value="RVT_1"/>
    <property type="match status" value="1"/>
</dbReference>
<dbReference type="Gene3D" id="3.30.70.270">
    <property type="match status" value="1"/>
</dbReference>
<evidence type="ECO:0000259" key="1">
    <source>
        <dbReference type="PROSITE" id="PS50878"/>
    </source>
</evidence>
<dbReference type="EMBL" id="BGZK01000019">
    <property type="protein sequence ID" value="GBP05879.1"/>
    <property type="molecule type" value="Genomic_DNA"/>
</dbReference>